<keyword evidence="6" id="KW-1185">Reference proteome</keyword>
<dbReference type="PANTHER" id="PTHR30469">
    <property type="entry name" value="MULTIDRUG RESISTANCE PROTEIN MDTA"/>
    <property type="match status" value="1"/>
</dbReference>
<dbReference type="SUPFAM" id="SSF111369">
    <property type="entry name" value="HlyD-like secretion proteins"/>
    <property type="match status" value="1"/>
</dbReference>
<reference evidence="6" key="1">
    <citation type="journal article" date="2019" name="Int. J. Syst. Evol. Microbiol.">
        <title>The Global Catalogue of Microorganisms (GCM) 10K type strain sequencing project: providing services to taxonomists for standard genome sequencing and annotation.</title>
        <authorList>
            <consortium name="The Broad Institute Genomics Platform"/>
            <consortium name="The Broad Institute Genome Sequencing Center for Infectious Disease"/>
            <person name="Wu L."/>
            <person name="Ma J."/>
        </authorList>
    </citation>
    <scope>NUCLEOTIDE SEQUENCE [LARGE SCALE GENOMIC DNA]</scope>
    <source>
        <strain evidence="6">JCM 18720</strain>
    </source>
</reference>
<evidence type="ECO:0000313" key="6">
    <source>
        <dbReference type="Proteomes" id="UP001501600"/>
    </source>
</evidence>
<dbReference type="EMBL" id="BAABLF010000028">
    <property type="protein sequence ID" value="GAA5194143.1"/>
    <property type="molecule type" value="Genomic_DNA"/>
</dbReference>
<evidence type="ECO:0000313" key="5">
    <source>
        <dbReference type="EMBL" id="GAA5194143.1"/>
    </source>
</evidence>
<dbReference type="Gene3D" id="1.10.287.470">
    <property type="entry name" value="Helix hairpin bin"/>
    <property type="match status" value="1"/>
</dbReference>
<feature type="coiled-coil region" evidence="2">
    <location>
        <begin position="110"/>
        <end position="183"/>
    </location>
</feature>
<gene>
    <name evidence="5" type="ORF">GCM10025772_26520</name>
</gene>
<dbReference type="Gene3D" id="2.40.420.20">
    <property type="match status" value="1"/>
</dbReference>
<dbReference type="InterPro" id="IPR006143">
    <property type="entry name" value="RND_pump_MFP"/>
</dbReference>
<dbReference type="InterPro" id="IPR058625">
    <property type="entry name" value="MdtA-like_BSH"/>
</dbReference>
<comment type="similarity">
    <text evidence="1">Belongs to the membrane fusion protein (MFP) (TC 8.A.1) family.</text>
</comment>
<evidence type="ECO:0000256" key="3">
    <source>
        <dbReference type="SAM" id="MobiDB-lite"/>
    </source>
</evidence>
<dbReference type="Gene3D" id="2.40.50.100">
    <property type="match status" value="1"/>
</dbReference>
<protein>
    <submittedName>
        <fullName evidence="5">Efflux RND transporter periplasmic adaptor subunit</fullName>
    </submittedName>
</protein>
<dbReference type="RefSeq" id="WP_345317653.1">
    <property type="nucleotide sequence ID" value="NZ_BAABLF010000028.1"/>
</dbReference>
<evidence type="ECO:0000256" key="1">
    <source>
        <dbReference type="ARBA" id="ARBA00009477"/>
    </source>
</evidence>
<sequence length="395" mass="43366">MRLWIRRLLPLLILVIAVAGFLVLLSTKQAPEKKEQVTSLPIVEVLAVTPQAHQLVLRSYGVVKPKHDSQLVAEISGRLIELTPRFVVGQHVRKGELLARIEPADYQADLMQAQAGLAQAQAQLQEEIARGKVAETEWRGVMEGIPPELGLRKPQLAKEQANVRSAEAALSRAQRNLERTEIRAPFDGIITERNVDLGQYINVSVNLGRVQGTDIAEIRLPLPPEDLAYLNDENSGTVTLIQTQAGQTRQWQAQLVRSEGVINDANRMIYLVAQLDDPYAMESAGVPLKFGSFVNAEIQGRRVDNLLALPRHAVRSQRITVIKADNTVELRPVEVVRADLEQVYVRTELAPGERISPNVLDSLDSGRKVKIAGEEPVDEAEGGQGSASQMAVAGG</sequence>
<evidence type="ECO:0000259" key="4">
    <source>
        <dbReference type="Pfam" id="PF25917"/>
    </source>
</evidence>
<accession>A0ABP9SCE2</accession>
<dbReference type="Gene3D" id="2.40.30.170">
    <property type="match status" value="1"/>
</dbReference>
<evidence type="ECO:0000256" key="2">
    <source>
        <dbReference type="SAM" id="Coils"/>
    </source>
</evidence>
<feature type="region of interest" description="Disordered" evidence="3">
    <location>
        <begin position="370"/>
        <end position="395"/>
    </location>
</feature>
<dbReference type="PANTHER" id="PTHR30469:SF12">
    <property type="entry name" value="MULTIDRUG RESISTANCE PROTEIN MDTA"/>
    <property type="match status" value="1"/>
</dbReference>
<feature type="domain" description="Multidrug resistance protein MdtA-like barrel-sandwich hybrid" evidence="4">
    <location>
        <begin position="73"/>
        <end position="202"/>
    </location>
</feature>
<keyword evidence="2" id="KW-0175">Coiled coil</keyword>
<comment type="caution">
    <text evidence="5">The sequence shown here is derived from an EMBL/GenBank/DDBJ whole genome shotgun (WGS) entry which is preliminary data.</text>
</comment>
<dbReference type="Pfam" id="PF25917">
    <property type="entry name" value="BSH_RND"/>
    <property type="match status" value="1"/>
</dbReference>
<dbReference type="Proteomes" id="UP001501600">
    <property type="component" value="Unassembled WGS sequence"/>
</dbReference>
<organism evidence="5 6">
    <name type="scientific">Ferrimonas gelatinilytica</name>
    <dbReference type="NCBI Taxonomy" id="1255257"/>
    <lineage>
        <taxon>Bacteria</taxon>
        <taxon>Pseudomonadati</taxon>
        <taxon>Pseudomonadota</taxon>
        <taxon>Gammaproteobacteria</taxon>
        <taxon>Alteromonadales</taxon>
        <taxon>Ferrimonadaceae</taxon>
        <taxon>Ferrimonas</taxon>
    </lineage>
</organism>
<name>A0ABP9SCE2_9GAMM</name>
<proteinExistence type="inferred from homology"/>
<dbReference type="NCBIfam" id="TIGR01730">
    <property type="entry name" value="RND_mfp"/>
    <property type="match status" value="1"/>
</dbReference>